<gene>
    <name evidence="1" type="ORF">JRQ81_004822</name>
</gene>
<reference evidence="1" key="1">
    <citation type="journal article" date="2023" name="DNA Res.">
        <title>Chromosome-level genome assembly of Phrynocephalus forsythii using third-generation DNA sequencing and Hi-C analysis.</title>
        <authorList>
            <person name="Qi Y."/>
            <person name="Zhao W."/>
            <person name="Zhao Y."/>
            <person name="Niu C."/>
            <person name="Cao S."/>
            <person name="Zhang Y."/>
        </authorList>
    </citation>
    <scope>NUCLEOTIDE SEQUENCE</scope>
    <source>
        <tissue evidence="1">Muscle</tissue>
    </source>
</reference>
<name>A0A9Q0XG05_9SAUR</name>
<dbReference type="AlphaFoldDB" id="A0A9Q0XG05"/>
<protein>
    <submittedName>
        <fullName evidence="1">Uncharacterized protein</fullName>
    </submittedName>
</protein>
<sequence>MTDKDLERKVQFVIAWCEGNPNLQNGASYSTFGDFLYVQSQKGTEYGKEPKPVQRRAATSSSLPWILSKESYCWGLVGELK</sequence>
<accession>A0A9Q0XG05</accession>
<comment type="caution">
    <text evidence="1">The sequence shown here is derived from an EMBL/GenBank/DDBJ whole genome shotgun (WGS) entry which is preliminary data.</text>
</comment>
<dbReference type="Proteomes" id="UP001142489">
    <property type="component" value="Unassembled WGS sequence"/>
</dbReference>
<evidence type="ECO:0000313" key="1">
    <source>
        <dbReference type="EMBL" id="KAJ7313445.1"/>
    </source>
</evidence>
<dbReference type="EMBL" id="JAPFRF010000012">
    <property type="protein sequence ID" value="KAJ7313445.1"/>
    <property type="molecule type" value="Genomic_DNA"/>
</dbReference>
<keyword evidence="2" id="KW-1185">Reference proteome</keyword>
<proteinExistence type="predicted"/>
<organism evidence="1 2">
    <name type="scientific">Phrynocephalus forsythii</name>
    <dbReference type="NCBI Taxonomy" id="171643"/>
    <lineage>
        <taxon>Eukaryota</taxon>
        <taxon>Metazoa</taxon>
        <taxon>Chordata</taxon>
        <taxon>Craniata</taxon>
        <taxon>Vertebrata</taxon>
        <taxon>Euteleostomi</taxon>
        <taxon>Lepidosauria</taxon>
        <taxon>Squamata</taxon>
        <taxon>Bifurcata</taxon>
        <taxon>Unidentata</taxon>
        <taxon>Episquamata</taxon>
        <taxon>Toxicofera</taxon>
        <taxon>Iguania</taxon>
        <taxon>Acrodonta</taxon>
        <taxon>Agamidae</taxon>
        <taxon>Agaminae</taxon>
        <taxon>Phrynocephalus</taxon>
    </lineage>
</organism>
<evidence type="ECO:0000313" key="2">
    <source>
        <dbReference type="Proteomes" id="UP001142489"/>
    </source>
</evidence>